<evidence type="ECO:0000313" key="2">
    <source>
        <dbReference type="EMBL" id="ERS96314.1"/>
    </source>
</evidence>
<sequence>MSTKEAESRVATQAATPASMRNGSSASTAVPPSSDTGPAGRERSQQQTSSSSYSEPLRYGANMPASYEPLFDASLLRPAV</sequence>
<protein>
    <submittedName>
        <fullName evidence="2">Uncharacterized protein</fullName>
    </submittedName>
</protein>
<dbReference type="Proteomes" id="UP000018087">
    <property type="component" value="Unassembled WGS sequence"/>
</dbReference>
<organism evidence="2 3">
    <name type="scientific">Sporothrix schenckii (strain ATCC 58251 / de Perez 2211183)</name>
    <name type="common">Rose-picker's disease fungus</name>
    <dbReference type="NCBI Taxonomy" id="1391915"/>
    <lineage>
        <taxon>Eukaryota</taxon>
        <taxon>Fungi</taxon>
        <taxon>Dikarya</taxon>
        <taxon>Ascomycota</taxon>
        <taxon>Pezizomycotina</taxon>
        <taxon>Sordariomycetes</taxon>
        <taxon>Sordariomycetidae</taxon>
        <taxon>Ophiostomatales</taxon>
        <taxon>Ophiostomataceae</taxon>
        <taxon>Sporothrix</taxon>
    </lineage>
</organism>
<reference evidence="3" key="1">
    <citation type="journal article" date="2014" name="Genome Announc.">
        <title>Genome sequence of the pathogenic fungus Sporothrix schenckii (ATCC 58251).</title>
        <authorList>
            <person name="Cuomo C.A."/>
            <person name="Rodriguez-Del Valle N."/>
            <person name="Perez-Sanchez L."/>
            <person name="Abouelleil A."/>
            <person name="Goldberg J."/>
            <person name="Young S."/>
            <person name="Zeng Q."/>
            <person name="Birren B.W."/>
        </authorList>
    </citation>
    <scope>NUCLEOTIDE SEQUENCE [LARGE SCALE GENOMIC DNA]</scope>
    <source>
        <strain evidence="3">ATCC 58251 / de Perez 2211183</strain>
    </source>
</reference>
<feature type="compositionally biased region" description="Polar residues" evidence="1">
    <location>
        <begin position="10"/>
        <end position="36"/>
    </location>
</feature>
<evidence type="ECO:0000256" key="1">
    <source>
        <dbReference type="SAM" id="MobiDB-lite"/>
    </source>
</evidence>
<name>U7PNJ5_SPOS1</name>
<dbReference type="EMBL" id="KI440850">
    <property type="protein sequence ID" value="ERS96314.1"/>
    <property type="molecule type" value="Genomic_DNA"/>
</dbReference>
<gene>
    <name evidence="2" type="ORF">HMPREF1624_07224</name>
</gene>
<dbReference type="HOGENOM" id="CLU_2591347_0_0_1"/>
<accession>U7PNJ5</accession>
<proteinExistence type="predicted"/>
<dbReference type="AlphaFoldDB" id="U7PNJ5"/>
<feature type="region of interest" description="Disordered" evidence="1">
    <location>
        <begin position="1"/>
        <end position="80"/>
    </location>
</feature>
<evidence type="ECO:0000313" key="3">
    <source>
        <dbReference type="Proteomes" id="UP000018087"/>
    </source>
</evidence>
<feature type="compositionally biased region" description="Low complexity" evidence="1">
    <location>
        <begin position="45"/>
        <end position="54"/>
    </location>
</feature>
<keyword evidence="3" id="KW-1185">Reference proteome</keyword>